<evidence type="ECO:0000313" key="15">
    <source>
        <dbReference type="Proteomes" id="UP001182556"/>
    </source>
</evidence>
<reference evidence="14" key="1">
    <citation type="submission" date="2023-02" db="EMBL/GenBank/DDBJ databases">
        <title>Identification and recombinant expression of a fungal hydrolase from Papiliotrema laurentii that hydrolyzes apple cutin and clears colloidal polyester polyurethane.</title>
        <authorList>
            <consortium name="DOE Joint Genome Institute"/>
            <person name="Roman V.A."/>
            <person name="Bojanowski C."/>
            <person name="Crable B.R."/>
            <person name="Wagner D.N."/>
            <person name="Hung C.S."/>
            <person name="Nadeau L.J."/>
            <person name="Schratz L."/>
            <person name="Haridas S."/>
            <person name="Pangilinan J."/>
            <person name="Lipzen A."/>
            <person name="Na H."/>
            <person name="Yan M."/>
            <person name="Ng V."/>
            <person name="Grigoriev I.V."/>
            <person name="Spatafora J.W."/>
            <person name="Barlow D."/>
            <person name="Biffinger J."/>
            <person name="Kelley-Loughnane N."/>
            <person name="Varaljay V.A."/>
            <person name="Crookes-Goodson W.J."/>
        </authorList>
    </citation>
    <scope>NUCLEOTIDE SEQUENCE</scope>
    <source>
        <strain evidence="14">5307AH</strain>
    </source>
</reference>
<keyword evidence="3 10" id="KW-0004">4Fe-4S</keyword>
<dbReference type="GO" id="GO:0006270">
    <property type="term" value="P:DNA replication initiation"/>
    <property type="evidence" value="ECO:0007669"/>
    <property type="project" value="UniProtKB-ARBA"/>
</dbReference>
<organism evidence="14 15">
    <name type="scientific">Papiliotrema laurentii</name>
    <name type="common">Cryptococcus laurentii</name>
    <dbReference type="NCBI Taxonomy" id="5418"/>
    <lineage>
        <taxon>Eukaryota</taxon>
        <taxon>Fungi</taxon>
        <taxon>Dikarya</taxon>
        <taxon>Basidiomycota</taxon>
        <taxon>Agaricomycotina</taxon>
        <taxon>Tremellomycetes</taxon>
        <taxon>Tremellales</taxon>
        <taxon>Rhynchogastremaceae</taxon>
        <taxon>Papiliotrema</taxon>
    </lineage>
</organism>
<evidence type="ECO:0000256" key="9">
    <source>
        <dbReference type="ARBA" id="ARBA00023125"/>
    </source>
</evidence>
<dbReference type="PIRSF" id="PIRSF009449">
    <property type="entry name" value="DNA_primase_large_subunit"/>
    <property type="match status" value="1"/>
</dbReference>
<name>A0AAD9CW28_PAPLA</name>
<dbReference type="GO" id="GO:0006269">
    <property type="term" value="P:DNA replication, synthesis of primer"/>
    <property type="evidence" value="ECO:0007669"/>
    <property type="project" value="UniProtKB-KW"/>
</dbReference>
<accession>A0AAD9CW28</accession>
<dbReference type="Pfam" id="PF04104">
    <property type="entry name" value="DNA_primase_lrg"/>
    <property type="match status" value="1"/>
</dbReference>
<dbReference type="PANTHER" id="PTHR10537">
    <property type="entry name" value="DNA PRIMASE LARGE SUBUNIT"/>
    <property type="match status" value="1"/>
</dbReference>
<evidence type="ECO:0000313" key="14">
    <source>
        <dbReference type="EMBL" id="KAK1921683.1"/>
    </source>
</evidence>
<evidence type="ECO:0000256" key="1">
    <source>
        <dbReference type="ARBA" id="ARBA00010564"/>
    </source>
</evidence>
<evidence type="ECO:0000256" key="6">
    <source>
        <dbReference type="ARBA" id="ARBA00022723"/>
    </source>
</evidence>
<dbReference type="GO" id="GO:0005658">
    <property type="term" value="C:alpha DNA polymerase:primase complex"/>
    <property type="evidence" value="ECO:0007669"/>
    <property type="project" value="UniProtKB-ARBA"/>
</dbReference>
<evidence type="ECO:0000256" key="10">
    <source>
        <dbReference type="PIRNR" id="PIRNR009449"/>
    </source>
</evidence>
<evidence type="ECO:0000259" key="13">
    <source>
        <dbReference type="Pfam" id="PF04104"/>
    </source>
</evidence>
<dbReference type="InterPro" id="IPR007238">
    <property type="entry name" value="DNA_primase_lsu_euk/arc"/>
</dbReference>
<dbReference type="Gene3D" id="1.20.930.80">
    <property type="match status" value="1"/>
</dbReference>
<feature type="binding site" evidence="11">
    <location>
        <position position="388"/>
    </location>
    <ligand>
        <name>[4Fe-4S] cluster</name>
        <dbReference type="ChEBI" id="CHEBI:49883"/>
    </ligand>
</feature>
<evidence type="ECO:0000256" key="8">
    <source>
        <dbReference type="ARBA" id="ARBA00023014"/>
    </source>
</evidence>
<keyword evidence="6 10" id="KW-0479">Metal-binding</keyword>
<dbReference type="CDD" id="cd07322">
    <property type="entry name" value="PriL_PriS_Eukaryotic"/>
    <property type="match status" value="1"/>
</dbReference>
<keyword evidence="4 10" id="KW-0639">Primosome</keyword>
<feature type="binding site" evidence="11">
    <location>
        <position position="309"/>
    </location>
    <ligand>
        <name>[4Fe-4S] cluster</name>
        <dbReference type="ChEBI" id="CHEBI:49883"/>
    </ligand>
</feature>
<protein>
    <recommendedName>
        <fullName evidence="2 10">DNA primase large subunit</fullName>
    </recommendedName>
</protein>
<dbReference type="FunFam" id="1.20.930.80:FF:000001">
    <property type="entry name" value="DNA primase large subunit"/>
    <property type="match status" value="1"/>
</dbReference>
<comment type="function">
    <text evidence="10">DNA primase is the polymerase that synthesizes small RNA primers for the Okazaki fragments made during discontinuous DNA replication.</text>
</comment>
<sequence length="504" mass="57571">MFKPTTRHNIPSASSSNLDVKINKRNGSGKDLSGRYPFRLNFYERPPVLDITLEEFETCAIARLRVLSHIEALSHRSLPYPQFSAAVATYLKQHSPLGSNTARSANLEEERRRDEIGHWVLRLAFCRSPDLRARFVRTELALFKHRFETDDVTERAAFLRSLEFDWQLVDDGEKALYADKLKKCLWGDKEEAFKSESWFKVPWYSVPDLVGSRKVFINGGMAYVPQTLQISLVLQAFGSRLEKALELTAKNLPRLDEDERLGPVIDHLASSFLSGLGASDYQASGEAGSGSVVTAEMVDDVANRHFPPCMRNLYGRLKRDHHLKHFGRLQLTLFLKGIGLPLDEAIVFWRKMYGASMSDDKFNKEYKYNIRHSYGQEGRRANYPPKSCQQILTQNQPGTQDSHGCPFRHFSPENLTTFLTSTYPELDRSSPEMREIMDSVKASHYHVACTRVFEVTHKLKKGEGLGKDGESVSHPNKYADRSREMEREKLDAIKAKEEEDEPMS</sequence>
<dbReference type="Pfam" id="PF26466">
    <property type="entry name" value="DNA_primase_lrg_N"/>
    <property type="match status" value="1"/>
</dbReference>
<dbReference type="GO" id="GO:0051539">
    <property type="term" value="F:4 iron, 4 sulfur cluster binding"/>
    <property type="evidence" value="ECO:0007669"/>
    <property type="project" value="UniProtKB-UniRule"/>
</dbReference>
<evidence type="ECO:0000256" key="2">
    <source>
        <dbReference type="ARBA" id="ARBA00019038"/>
    </source>
</evidence>
<dbReference type="GO" id="GO:0046872">
    <property type="term" value="F:metal ion binding"/>
    <property type="evidence" value="ECO:0007669"/>
    <property type="project" value="UniProtKB-UniRule"/>
</dbReference>
<keyword evidence="9 10" id="KW-0238">DNA-binding</keyword>
<comment type="caution">
    <text evidence="14">The sequence shown here is derived from an EMBL/GenBank/DDBJ whole genome shotgun (WGS) entry which is preliminary data.</text>
</comment>
<dbReference type="EMBL" id="JAODAN010000010">
    <property type="protein sequence ID" value="KAK1921683.1"/>
    <property type="molecule type" value="Genomic_DNA"/>
</dbReference>
<proteinExistence type="inferred from homology"/>
<dbReference type="InterPro" id="IPR016558">
    <property type="entry name" value="DNA_primase_lsu_euk"/>
</dbReference>
<evidence type="ECO:0000256" key="4">
    <source>
        <dbReference type="ARBA" id="ARBA00022515"/>
    </source>
</evidence>
<evidence type="ECO:0000256" key="3">
    <source>
        <dbReference type="ARBA" id="ARBA00022485"/>
    </source>
</evidence>
<feature type="compositionally biased region" description="Basic and acidic residues" evidence="12">
    <location>
        <begin position="462"/>
        <end position="497"/>
    </location>
</feature>
<evidence type="ECO:0000256" key="7">
    <source>
        <dbReference type="ARBA" id="ARBA00023004"/>
    </source>
</evidence>
<evidence type="ECO:0000256" key="12">
    <source>
        <dbReference type="SAM" id="MobiDB-lite"/>
    </source>
</evidence>
<feature type="compositionally biased region" description="Polar residues" evidence="12">
    <location>
        <begin position="7"/>
        <end position="18"/>
    </location>
</feature>
<dbReference type="AlphaFoldDB" id="A0AAD9CW28"/>
<dbReference type="InterPro" id="IPR058560">
    <property type="entry name" value="DNA_primase_C"/>
</dbReference>
<feature type="binding site" evidence="11">
    <location>
        <position position="405"/>
    </location>
    <ligand>
        <name>[4Fe-4S] cluster</name>
        <dbReference type="ChEBI" id="CHEBI:49883"/>
    </ligand>
</feature>
<keyword evidence="8 10" id="KW-0411">Iron-sulfur</keyword>
<feature type="domain" description="DNA primase large subunit C-terminal" evidence="13">
    <location>
        <begin position="300"/>
        <end position="478"/>
    </location>
</feature>
<comment type="cofactor">
    <cofactor evidence="10">
        <name>[4Fe-4S] cluster</name>
        <dbReference type="ChEBI" id="CHEBI:49883"/>
    </cofactor>
    <text evidence="10">Binds 1 [4Fe-4S] cluster.</text>
</comment>
<dbReference type="PANTHER" id="PTHR10537:SF3">
    <property type="entry name" value="DNA PRIMASE LARGE SUBUNIT"/>
    <property type="match status" value="1"/>
</dbReference>
<evidence type="ECO:0000256" key="5">
    <source>
        <dbReference type="ARBA" id="ARBA00022705"/>
    </source>
</evidence>
<keyword evidence="7 10" id="KW-0408">Iron</keyword>
<comment type="similarity">
    <text evidence="1 10">Belongs to the eukaryotic-type primase large subunit family.</text>
</comment>
<evidence type="ECO:0000256" key="11">
    <source>
        <dbReference type="PIRSR" id="PIRSR009449-1"/>
    </source>
</evidence>
<gene>
    <name evidence="14" type="ORF">DB88DRAFT_498865</name>
</gene>
<keyword evidence="15" id="KW-1185">Reference proteome</keyword>
<keyword evidence="5 10" id="KW-0235">DNA replication</keyword>
<feature type="region of interest" description="Disordered" evidence="12">
    <location>
        <begin position="462"/>
        <end position="504"/>
    </location>
</feature>
<dbReference type="Proteomes" id="UP001182556">
    <property type="component" value="Unassembled WGS sequence"/>
</dbReference>
<feature type="binding site" evidence="11">
    <location>
        <position position="449"/>
    </location>
    <ligand>
        <name>[4Fe-4S] cluster</name>
        <dbReference type="ChEBI" id="CHEBI:49883"/>
    </ligand>
</feature>
<feature type="region of interest" description="Disordered" evidence="12">
    <location>
        <begin position="1"/>
        <end position="26"/>
    </location>
</feature>
<dbReference type="GO" id="GO:0003677">
    <property type="term" value="F:DNA binding"/>
    <property type="evidence" value="ECO:0007669"/>
    <property type="project" value="UniProtKB-UniRule"/>
</dbReference>